<dbReference type="PANTHER" id="PTHR14716:SF0">
    <property type="entry name" value="CILIA- AND FLAGELLA-ASSOCIATED PROTEIN 69"/>
    <property type="match status" value="1"/>
</dbReference>
<feature type="region of interest" description="Disordered" evidence="1">
    <location>
        <begin position="363"/>
        <end position="430"/>
    </location>
</feature>
<evidence type="ECO:0000259" key="2">
    <source>
        <dbReference type="Pfam" id="PF21049"/>
    </source>
</evidence>
<accession>A0A0G4G323</accession>
<dbReference type="Gene3D" id="1.25.10.10">
    <property type="entry name" value="Leucine-rich Repeat Variant"/>
    <property type="match status" value="1"/>
</dbReference>
<feature type="region of interest" description="Disordered" evidence="1">
    <location>
        <begin position="708"/>
        <end position="727"/>
    </location>
</feature>
<evidence type="ECO:0000256" key="1">
    <source>
        <dbReference type="SAM" id="MobiDB-lite"/>
    </source>
</evidence>
<proteinExistence type="predicted"/>
<evidence type="ECO:0000313" key="3">
    <source>
        <dbReference type="EMBL" id="CEM22495.1"/>
    </source>
</evidence>
<dbReference type="InterPro" id="IPR048733">
    <property type="entry name" value="CFA69_ARM_dom"/>
</dbReference>
<feature type="compositionally biased region" description="Basic and acidic residues" evidence="1">
    <location>
        <begin position="571"/>
        <end position="580"/>
    </location>
</feature>
<dbReference type="Pfam" id="PF21049">
    <property type="entry name" value="CFA69_ARM_rpt"/>
    <property type="match status" value="1"/>
</dbReference>
<dbReference type="InterPro" id="IPR011989">
    <property type="entry name" value="ARM-like"/>
</dbReference>
<feature type="region of interest" description="Disordered" evidence="1">
    <location>
        <begin position="109"/>
        <end position="128"/>
    </location>
</feature>
<dbReference type="AlphaFoldDB" id="A0A0G4G323"/>
<dbReference type="PANTHER" id="PTHR14716">
    <property type="entry name" value="CILIA- AND FLAGELLA-ASSOCIATED PROTEIN 69"/>
    <property type="match status" value="1"/>
</dbReference>
<feature type="region of interest" description="Disordered" evidence="1">
    <location>
        <begin position="62"/>
        <end position="96"/>
    </location>
</feature>
<feature type="compositionally biased region" description="Polar residues" evidence="1">
    <location>
        <begin position="175"/>
        <end position="184"/>
    </location>
</feature>
<feature type="region of interest" description="Disordered" evidence="1">
    <location>
        <begin position="561"/>
        <end position="583"/>
    </location>
</feature>
<reference evidence="3" key="1">
    <citation type="submission" date="2014-11" db="EMBL/GenBank/DDBJ databases">
        <authorList>
            <person name="Otto D Thomas"/>
            <person name="Naeem Raeece"/>
        </authorList>
    </citation>
    <scope>NUCLEOTIDE SEQUENCE</scope>
</reference>
<feature type="compositionally biased region" description="Basic and acidic residues" evidence="1">
    <location>
        <begin position="363"/>
        <end position="373"/>
    </location>
</feature>
<feature type="domain" description="Cilia- and flagella-associated protein 69 ARM repeats" evidence="2">
    <location>
        <begin position="764"/>
        <end position="916"/>
    </location>
</feature>
<dbReference type="InterPro" id="IPR048732">
    <property type="entry name" value="CFA69"/>
</dbReference>
<feature type="region of interest" description="Disordered" evidence="1">
    <location>
        <begin position="173"/>
        <end position="208"/>
    </location>
</feature>
<dbReference type="EMBL" id="CDMZ01000838">
    <property type="protein sequence ID" value="CEM22495.1"/>
    <property type="molecule type" value="Genomic_DNA"/>
</dbReference>
<feature type="compositionally biased region" description="Polar residues" evidence="1">
    <location>
        <begin position="68"/>
        <end position="87"/>
    </location>
</feature>
<name>A0A0G4G323_9ALVE</name>
<feature type="compositionally biased region" description="Polar residues" evidence="1">
    <location>
        <begin position="389"/>
        <end position="400"/>
    </location>
</feature>
<gene>
    <name evidence="3" type="ORF">Cvel_4105</name>
</gene>
<feature type="compositionally biased region" description="Gly residues" evidence="1">
    <location>
        <begin position="974"/>
        <end position="985"/>
    </location>
</feature>
<feature type="compositionally biased region" description="Gly residues" evidence="1">
    <location>
        <begin position="646"/>
        <end position="665"/>
    </location>
</feature>
<protein>
    <recommendedName>
        <fullName evidence="2">Cilia- and flagella-associated protein 69 ARM repeats domain-containing protein</fullName>
    </recommendedName>
</protein>
<sequence length="1163" mass="125104">MHIIVPRFLNGRKEYGRALQAFAFLAGEPLSKTMQSNPLIFSRDVPPFFEVLLRLLDPSSADGGKGSVFSSDLPESSSIGSPRTTDTLPPPENMQQKEGIPDVLRIFQQSQQTAEQEESSVTDPEHREIHATVRRELAYSIFRFAERNEQTLPGIGLSSAEYRETKAVAAMDKTAGSSFSVSTDASGAGAGSPSGGAPADGEPPPGSSVSFSSVLYNRVSAPRLLEKVKAVQKMATAFRREENRETLTVIISALKAMSQYKGRPVGGEALVETLDVLWNCLEQQAELTGEALCDSSVFDGLRESLLFCFGASFKRAGKLIRNDMTTILLFLARQPASWPFFASSGVLSLLLSVYDTHEAMVLDKEEKERERESQSLTGRLLSAERKGSTPGTQRSRQTAGGTVLPPVGVRGGADTDASSGQTTGRDSEVLGTEVWKQMKRGGGDSGGSLGGGQVDGRMGLSACEEDTEFLRLAWKVAALCCADPDCAHAVAASGALLHAMHCFAKSTEEPATLHETVLAEESLNLLSSVALHMPAQFATLGGVQTVLSLVEHLPHPLFADYPIPGSGGPDGETRWQREQRSSASSSTVLKRLQSLVKVVQACTESAELVELLRDTGAAHRLVRVWRQLLNLPDGILSALANEKTGIEGGSGGAGGGSGGLGGKGSPSGSQTLVGPGGRPENPDGTLKLPSILPPSAGLTFRRQVTFAGGGGAEDEDEGGTGAEGVDVDGERGGRTLDHHGQPCLPSIPVPVSCRALWLRCLSLVQSTLADVCRGSRRAQSDFRRAGGVETAVAQLRWNGKKTAQTEYEVAICVADVIWAAVAGNRRNERQFLEAEGLFYYLDLLELSADPLQRMLLALLSDLLENREAVLHLQRWSSRTRSFGAVRMLLEIWIRETDRFKAMGDNGIIRSIEHPLYPVPMSEVPGMGPDEPLASSPSPVSTDAYGSVSRPLTTGTGGAVTDRAATVTGRRGDTRGGAGTGTGTAGGSESPRLSSLSLSMRREGKRHRKILQISDRLKEKTFLDSLNAVGLKRDSRLIIYTCVSKGTLGFGEETSAWEAETLDALALRHIEAMKCFADLQTMEGWTRLKASLIAKRIRPLDEDADWVENEIAAGRQQALFLQLLQRKISQRETEIQAQELRQTIVEVIRSKQQQLLMKVSGFCK</sequence>
<feature type="region of interest" description="Disordered" evidence="1">
    <location>
        <begin position="924"/>
        <end position="993"/>
    </location>
</feature>
<feature type="region of interest" description="Disordered" evidence="1">
    <location>
        <begin position="646"/>
        <end position="691"/>
    </location>
</feature>
<dbReference type="VEuPathDB" id="CryptoDB:Cvel_4105"/>
<organism evidence="3">
    <name type="scientific">Chromera velia CCMP2878</name>
    <dbReference type="NCBI Taxonomy" id="1169474"/>
    <lineage>
        <taxon>Eukaryota</taxon>
        <taxon>Sar</taxon>
        <taxon>Alveolata</taxon>
        <taxon>Colpodellida</taxon>
        <taxon>Chromeraceae</taxon>
        <taxon>Chromera</taxon>
    </lineage>
</organism>